<name>A0A0U4BPZ1_9BACT</name>
<dbReference type="EMBL" id="CP013909">
    <property type="protein sequence ID" value="ALW85818.1"/>
    <property type="molecule type" value="Genomic_DNA"/>
</dbReference>
<dbReference type="Pfam" id="PF02321">
    <property type="entry name" value="OEP"/>
    <property type="match status" value="2"/>
</dbReference>
<evidence type="ECO:0000313" key="5">
    <source>
        <dbReference type="Proteomes" id="UP000059542"/>
    </source>
</evidence>
<evidence type="ECO:0008006" key="6">
    <source>
        <dbReference type="Google" id="ProtNLM"/>
    </source>
</evidence>
<evidence type="ECO:0000256" key="3">
    <source>
        <dbReference type="SAM" id="MobiDB-lite"/>
    </source>
</evidence>
<feature type="chain" id="PRO_5006773183" description="RND transporter" evidence="2">
    <location>
        <begin position="23"/>
        <end position="522"/>
    </location>
</feature>
<dbReference type="Proteomes" id="UP000059542">
    <property type="component" value="Chromosome"/>
</dbReference>
<evidence type="ECO:0000256" key="2">
    <source>
        <dbReference type="RuleBase" id="RU362097"/>
    </source>
</evidence>
<evidence type="ECO:0000256" key="1">
    <source>
        <dbReference type="ARBA" id="ARBA00007613"/>
    </source>
</evidence>
<accession>A0A0U4BPZ1</accession>
<dbReference type="InterPro" id="IPR010131">
    <property type="entry name" value="MdtP/NodT-like"/>
</dbReference>
<dbReference type="AlphaFoldDB" id="A0A0U4BPZ1"/>
<dbReference type="SUPFAM" id="SSF56954">
    <property type="entry name" value="Outer membrane efflux proteins (OEP)"/>
    <property type="match status" value="1"/>
</dbReference>
<dbReference type="STRING" id="1411621.AUC43_12370"/>
<dbReference type="PANTHER" id="PTHR30203">
    <property type="entry name" value="OUTER MEMBRANE CATION EFFLUX PROTEIN"/>
    <property type="match status" value="1"/>
</dbReference>
<dbReference type="Gene3D" id="2.20.200.10">
    <property type="entry name" value="Outer membrane efflux proteins (OEP)"/>
    <property type="match status" value="1"/>
</dbReference>
<evidence type="ECO:0000313" key="4">
    <source>
        <dbReference type="EMBL" id="ALW85818.1"/>
    </source>
</evidence>
<keyword evidence="5" id="KW-1185">Reference proteome</keyword>
<organism evidence="4 5">
    <name type="scientific">Hymenobacter sedentarius</name>
    <dbReference type="NCBI Taxonomy" id="1411621"/>
    <lineage>
        <taxon>Bacteria</taxon>
        <taxon>Pseudomonadati</taxon>
        <taxon>Bacteroidota</taxon>
        <taxon>Cytophagia</taxon>
        <taxon>Cytophagales</taxon>
        <taxon>Hymenobacteraceae</taxon>
        <taxon>Hymenobacter</taxon>
    </lineage>
</organism>
<dbReference type="GO" id="GO:0005886">
    <property type="term" value="C:plasma membrane"/>
    <property type="evidence" value="ECO:0007669"/>
    <property type="project" value="UniProtKB-SubCell"/>
</dbReference>
<feature type="compositionally biased region" description="Low complexity" evidence="3">
    <location>
        <begin position="69"/>
        <end position="79"/>
    </location>
</feature>
<keyword evidence="2" id="KW-1134">Transmembrane beta strand</keyword>
<feature type="signal peptide" evidence="2">
    <location>
        <begin position="1"/>
        <end position="22"/>
    </location>
</feature>
<protein>
    <recommendedName>
        <fullName evidence="6">RND transporter</fullName>
    </recommendedName>
</protein>
<dbReference type="InterPro" id="IPR003423">
    <property type="entry name" value="OMP_efflux"/>
</dbReference>
<keyword evidence="2" id="KW-0564">Palmitate</keyword>
<dbReference type="RefSeq" id="WP_068193914.1">
    <property type="nucleotide sequence ID" value="NZ_CP013909.1"/>
</dbReference>
<comment type="subcellular location">
    <subcellularLocation>
        <location evidence="2">Cell membrane</location>
        <topology evidence="2">Lipid-anchor</topology>
    </subcellularLocation>
</comment>
<keyword evidence="2" id="KW-0812">Transmembrane</keyword>
<dbReference type="OrthoDB" id="9770517at2"/>
<sequence length="522" mass="55767">MTFRVSSFLLGLPLLLSACATAPRYQPPAVSTPTAWQNAVPADTAGSRIPSAAETRAKAPVASPRFGGQAPPVQAVAPARSATDSSGTNAPAQPQQLPQAPPETAWWTVFNDPVLAQLEEQALAQNFTARAALARVEQARARLQVADSYRTPDVTLNPSAYRTQLSGLRPVPFDVPARAITQTQYFVPVNVSYEVDVWGRIRRNIQAARADAAAAEADVQAVRLSLTADAATYYFNLRGLDAELAVLDSARLARVQNVQLTHARYQAGVDNEIGYRRAQTELATLEASLLELARQRAGVAAALATVVGQPASSFALPSKGGTELPAAPAIPPALPAALLARRPDLRRAERQLAAANARADAAHLARRPTVQLNGFIGSQSAALAKLPQLANGFTYYLGGGVAIPIFNGGRLRGNEQLAQAQYQEFEAQYRGAALTAFQDVETALANLRLSTAQLAAQQRALRAARLAGRLTNVRYRSGLTNYFEVVDADRQTLEAARALAQTQAAQLRYNVLLVRALGGSWQ</sequence>
<dbReference type="Gene3D" id="1.20.1600.10">
    <property type="entry name" value="Outer membrane efflux proteins (OEP)"/>
    <property type="match status" value="1"/>
</dbReference>
<proteinExistence type="inferred from homology"/>
<dbReference type="KEGG" id="hyg:AUC43_12370"/>
<dbReference type="NCBIfam" id="TIGR01845">
    <property type="entry name" value="outer_NodT"/>
    <property type="match status" value="1"/>
</dbReference>
<dbReference type="PANTHER" id="PTHR30203:SF33">
    <property type="entry name" value="BLR4455 PROTEIN"/>
    <property type="match status" value="1"/>
</dbReference>
<keyword evidence="2" id="KW-0732">Signal</keyword>
<comment type="similarity">
    <text evidence="1 2">Belongs to the outer membrane factor (OMF) (TC 1.B.17) family.</text>
</comment>
<gene>
    <name evidence="4" type="ORF">AUC43_12370</name>
</gene>
<keyword evidence="2" id="KW-0449">Lipoprotein</keyword>
<keyword evidence="2" id="KW-0472">Membrane</keyword>
<reference evidence="4 5" key="1">
    <citation type="submission" date="2015-12" db="EMBL/GenBank/DDBJ databases">
        <authorList>
            <person name="Shamseldin A."/>
            <person name="Moawad H."/>
            <person name="Abd El-Rahim W.M."/>
            <person name="Sadowsky M.J."/>
        </authorList>
    </citation>
    <scope>NUCLEOTIDE SEQUENCE [LARGE SCALE GENOMIC DNA]</scope>
    <source>
        <strain evidence="4 5">DG5B</strain>
    </source>
</reference>
<dbReference type="GO" id="GO:0015562">
    <property type="term" value="F:efflux transmembrane transporter activity"/>
    <property type="evidence" value="ECO:0007669"/>
    <property type="project" value="InterPro"/>
</dbReference>
<dbReference type="PROSITE" id="PS51257">
    <property type="entry name" value="PROKAR_LIPOPROTEIN"/>
    <property type="match status" value="1"/>
</dbReference>
<feature type="region of interest" description="Disordered" evidence="3">
    <location>
        <begin position="53"/>
        <end position="101"/>
    </location>
</feature>